<dbReference type="AlphaFoldDB" id="A0A1B8ZQT7"/>
<gene>
    <name evidence="1" type="ORF">BBI00_06120</name>
</gene>
<proteinExistence type="predicted"/>
<dbReference type="OrthoDB" id="1255922at2"/>
<dbReference type="EMBL" id="MAYG01000001">
    <property type="protein sequence ID" value="OCA73937.1"/>
    <property type="molecule type" value="Genomic_DNA"/>
</dbReference>
<dbReference type="STRING" id="651561.BBI00_06120"/>
<organism evidence="1 2">
    <name type="scientific">Chryseobacterium arthrosphaerae</name>
    <dbReference type="NCBI Taxonomy" id="651561"/>
    <lineage>
        <taxon>Bacteria</taxon>
        <taxon>Pseudomonadati</taxon>
        <taxon>Bacteroidota</taxon>
        <taxon>Flavobacteriia</taxon>
        <taxon>Flavobacteriales</taxon>
        <taxon>Weeksellaceae</taxon>
        <taxon>Chryseobacterium group</taxon>
        <taxon>Chryseobacterium</taxon>
    </lineage>
</organism>
<evidence type="ECO:0000313" key="2">
    <source>
        <dbReference type="Proteomes" id="UP000093432"/>
    </source>
</evidence>
<reference evidence="2" key="1">
    <citation type="submission" date="2016-07" db="EMBL/GenBank/DDBJ databases">
        <authorList>
            <person name="Florea S."/>
            <person name="Webb J.S."/>
            <person name="Jaromczyk J."/>
            <person name="Schardl C.L."/>
        </authorList>
    </citation>
    <scope>NUCLEOTIDE SEQUENCE [LARGE SCALE GENOMIC DNA]</scope>
    <source>
        <strain evidence="2">CC-VM-7</strain>
    </source>
</reference>
<dbReference type="Proteomes" id="UP000093432">
    <property type="component" value="Unassembled WGS sequence"/>
</dbReference>
<protein>
    <submittedName>
        <fullName evidence="1">Uncharacterized protein</fullName>
    </submittedName>
</protein>
<sequence>MKKLNIQNIKEMLRFPVSFKLVNSSCIGLWFVFVSCKPDPAPVTRTSQKSVKTTDSLCWKDFRYGELPPVGAYDAIDSLVKKWNLCYERIEAGCVITDSIKNLKKQYQASNKLYFKSLEKKLGKNWKQDFDKELHTLDSINWIRIKRKMDSLNRSETH</sequence>
<dbReference type="RefSeq" id="WP_065397931.1">
    <property type="nucleotide sequence ID" value="NZ_JBOBHV010000001.1"/>
</dbReference>
<evidence type="ECO:0000313" key="1">
    <source>
        <dbReference type="EMBL" id="OCA73937.1"/>
    </source>
</evidence>
<comment type="caution">
    <text evidence="1">The sequence shown here is derived from an EMBL/GenBank/DDBJ whole genome shotgun (WGS) entry which is preliminary data.</text>
</comment>
<accession>A0A1B8ZQT7</accession>
<name>A0A1B8ZQT7_9FLAO</name>